<evidence type="ECO:0000313" key="2">
    <source>
        <dbReference type="EMBL" id="MBC8569753.1"/>
    </source>
</evidence>
<dbReference type="PANTHER" id="PTHR43798:SF33">
    <property type="entry name" value="HYDROLASE, PUTATIVE (AFU_ORTHOLOGUE AFUA_2G14860)-RELATED"/>
    <property type="match status" value="1"/>
</dbReference>
<dbReference type="RefSeq" id="WP_262396845.1">
    <property type="nucleotide sequence ID" value="NZ_JACRTC010000001.1"/>
</dbReference>
<gene>
    <name evidence="2" type="ORF">H8709_02800</name>
</gene>
<dbReference type="PANTHER" id="PTHR43798">
    <property type="entry name" value="MONOACYLGLYCEROL LIPASE"/>
    <property type="match status" value="1"/>
</dbReference>
<accession>A0A926EB09</accession>
<dbReference type="GO" id="GO:0016020">
    <property type="term" value="C:membrane"/>
    <property type="evidence" value="ECO:0007669"/>
    <property type="project" value="TreeGrafter"/>
</dbReference>
<feature type="domain" description="AB hydrolase-1" evidence="1">
    <location>
        <begin position="14"/>
        <end position="239"/>
    </location>
</feature>
<name>A0A926EB09_9FIRM</name>
<dbReference type="InterPro" id="IPR029058">
    <property type="entry name" value="AB_hydrolase_fold"/>
</dbReference>
<sequence length="249" mass="28138">MLFEEIDKRGKPVLLLLHGGGLSSWEWMPHIEILRGNYDLVAVTIDGHGEDVETPFVSIEDSAKKLIRYIDKEQDGQVFGICGFCLGGQIAVQALSERPHLCKCVVLESVNIASSEKRASRSIKMMHTCYPLLQQRWFAKIQSSQYQVAKENAEDFYQNVNGMKVESLENVYQSSLTFAIPPTYKNCTAKALVLCGSKERADMQESCRLLSSAKVDSMLKIVEKARHGLSMKDPEAYLEIVQRFFHTVR</sequence>
<proteinExistence type="predicted"/>
<organism evidence="2 3">
    <name type="scientific">Zongyangia hominis</name>
    <dbReference type="NCBI Taxonomy" id="2763677"/>
    <lineage>
        <taxon>Bacteria</taxon>
        <taxon>Bacillati</taxon>
        <taxon>Bacillota</taxon>
        <taxon>Clostridia</taxon>
        <taxon>Eubacteriales</taxon>
        <taxon>Oscillospiraceae</taxon>
        <taxon>Zongyangia</taxon>
    </lineage>
</organism>
<dbReference type="Proteomes" id="UP000660861">
    <property type="component" value="Unassembled WGS sequence"/>
</dbReference>
<dbReference type="EMBL" id="JACRTC010000001">
    <property type="protein sequence ID" value="MBC8569753.1"/>
    <property type="molecule type" value="Genomic_DNA"/>
</dbReference>
<dbReference type="GO" id="GO:0016787">
    <property type="term" value="F:hydrolase activity"/>
    <property type="evidence" value="ECO:0007669"/>
    <property type="project" value="UniProtKB-KW"/>
</dbReference>
<keyword evidence="3" id="KW-1185">Reference proteome</keyword>
<dbReference type="InterPro" id="IPR000073">
    <property type="entry name" value="AB_hydrolase_1"/>
</dbReference>
<dbReference type="SUPFAM" id="SSF53474">
    <property type="entry name" value="alpha/beta-Hydrolases"/>
    <property type="match status" value="1"/>
</dbReference>
<reference evidence="2" key="1">
    <citation type="submission" date="2020-08" db="EMBL/GenBank/DDBJ databases">
        <title>Genome public.</title>
        <authorList>
            <person name="Liu C."/>
            <person name="Sun Q."/>
        </authorList>
    </citation>
    <scope>NUCLEOTIDE SEQUENCE</scope>
    <source>
        <strain evidence="2">NSJ-54</strain>
    </source>
</reference>
<dbReference type="Gene3D" id="3.40.50.1820">
    <property type="entry name" value="alpha/beta hydrolase"/>
    <property type="match status" value="1"/>
</dbReference>
<dbReference type="Pfam" id="PF12697">
    <property type="entry name" value="Abhydrolase_6"/>
    <property type="match status" value="1"/>
</dbReference>
<comment type="caution">
    <text evidence="2">The sequence shown here is derived from an EMBL/GenBank/DDBJ whole genome shotgun (WGS) entry which is preliminary data.</text>
</comment>
<dbReference type="AlphaFoldDB" id="A0A926EB09"/>
<evidence type="ECO:0000259" key="1">
    <source>
        <dbReference type="Pfam" id="PF12697"/>
    </source>
</evidence>
<protein>
    <submittedName>
        <fullName evidence="2">Alpha/beta hydrolase</fullName>
    </submittedName>
</protein>
<evidence type="ECO:0000313" key="3">
    <source>
        <dbReference type="Proteomes" id="UP000660861"/>
    </source>
</evidence>
<keyword evidence="2" id="KW-0378">Hydrolase</keyword>
<dbReference type="InterPro" id="IPR050266">
    <property type="entry name" value="AB_hydrolase_sf"/>
</dbReference>